<comment type="caution">
    <text evidence="2">The sequence shown here is derived from an EMBL/GenBank/DDBJ whole genome shotgun (WGS) entry which is preliminary data.</text>
</comment>
<feature type="transmembrane region" description="Helical" evidence="1">
    <location>
        <begin position="25"/>
        <end position="49"/>
    </location>
</feature>
<feature type="transmembrane region" description="Helical" evidence="1">
    <location>
        <begin position="69"/>
        <end position="86"/>
    </location>
</feature>
<sequence length="143" mass="15314">MLRAENHRGLRTPMPFSLPIHQADWLPFLAAAFTVLIGLAALFAPRLLLAVLRLDTAPAHPEAVAEVRGTLAGFWLGTGLVTLLFYDQPFVQMALGAAWAFTGFGRLASILSDAGATVPNWLLLALNLLLAAMCLAPVFGYVS</sequence>
<evidence type="ECO:0000313" key="2">
    <source>
        <dbReference type="EMBL" id="MFD2238645.1"/>
    </source>
</evidence>
<accession>A0ABW5CQN4</accession>
<protein>
    <submittedName>
        <fullName evidence="2">DUF4345 family protein</fullName>
    </submittedName>
</protein>
<organism evidence="2 3">
    <name type="scientific">Aureimonas populi</name>
    <dbReference type="NCBI Taxonomy" id="1701758"/>
    <lineage>
        <taxon>Bacteria</taxon>
        <taxon>Pseudomonadati</taxon>
        <taxon>Pseudomonadota</taxon>
        <taxon>Alphaproteobacteria</taxon>
        <taxon>Hyphomicrobiales</taxon>
        <taxon>Aurantimonadaceae</taxon>
        <taxon>Aureimonas</taxon>
    </lineage>
</organism>
<feature type="transmembrane region" description="Helical" evidence="1">
    <location>
        <begin position="92"/>
        <end position="109"/>
    </location>
</feature>
<proteinExistence type="predicted"/>
<gene>
    <name evidence="2" type="ORF">ACFSKQ_14415</name>
</gene>
<name>A0ABW5CQN4_9HYPH</name>
<keyword evidence="1" id="KW-0812">Transmembrane</keyword>
<dbReference type="Proteomes" id="UP001597371">
    <property type="component" value="Unassembled WGS sequence"/>
</dbReference>
<dbReference type="EMBL" id="JBHUIJ010000022">
    <property type="protein sequence ID" value="MFD2238645.1"/>
    <property type="molecule type" value="Genomic_DNA"/>
</dbReference>
<keyword evidence="3" id="KW-1185">Reference proteome</keyword>
<evidence type="ECO:0000256" key="1">
    <source>
        <dbReference type="SAM" id="Phobius"/>
    </source>
</evidence>
<dbReference type="InterPro" id="IPR025597">
    <property type="entry name" value="DUF4345"/>
</dbReference>
<dbReference type="Pfam" id="PF14248">
    <property type="entry name" value="DUF4345"/>
    <property type="match status" value="1"/>
</dbReference>
<keyword evidence="1" id="KW-0472">Membrane</keyword>
<feature type="transmembrane region" description="Helical" evidence="1">
    <location>
        <begin position="121"/>
        <end position="142"/>
    </location>
</feature>
<keyword evidence="1" id="KW-1133">Transmembrane helix</keyword>
<reference evidence="3" key="1">
    <citation type="journal article" date="2019" name="Int. J. Syst. Evol. Microbiol.">
        <title>The Global Catalogue of Microorganisms (GCM) 10K type strain sequencing project: providing services to taxonomists for standard genome sequencing and annotation.</title>
        <authorList>
            <consortium name="The Broad Institute Genomics Platform"/>
            <consortium name="The Broad Institute Genome Sequencing Center for Infectious Disease"/>
            <person name="Wu L."/>
            <person name="Ma J."/>
        </authorList>
    </citation>
    <scope>NUCLEOTIDE SEQUENCE [LARGE SCALE GENOMIC DNA]</scope>
    <source>
        <strain evidence="3">ZS-35-S2</strain>
    </source>
</reference>
<evidence type="ECO:0000313" key="3">
    <source>
        <dbReference type="Proteomes" id="UP001597371"/>
    </source>
</evidence>
<dbReference type="RefSeq" id="WP_245195561.1">
    <property type="nucleotide sequence ID" value="NZ_CP072611.1"/>
</dbReference>